<dbReference type="Gene3D" id="2.60.120.1620">
    <property type="match status" value="1"/>
</dbReference>
<dbReference type="PANTHER" id="PTHR37842">
    <property type="match status" value="1"/>
</dbReference>
<dbReference type="Gene3D" id="3.20.20.520">
    <property type="entry name" value="Glycosyl hydrolase family 115"/>
    <property type="match status" value="1"/>
</dbReference>
<evidence type="ECO:0000313" key="5">
    <source>
        <dbReference type="EMBL" id="ADY36827.1"/>
    </source>
</evidence>
<dbReference type="Pfam" id="PF15979">
    <property type="entry name" value="Glyco_hydro_115"/>
    <property type="match status" value="1"/>
</dbReference>
<protein>
    <recommendedName>
        <fullName evidence="4">Gylcosyl hydrolase 115 C-terminal domain-containing protein</fullName>
    </recommendedName>
</protein>
<dbReference type="Pfam" id="PF17829">
    <property type="entry name" value="GH115_C"/>
    <property type="match status" value="1"/>
</dbReference>
<dbReference type="RefSeq" id="WP_013618254.1">
    <property type="nucleotide sequence ID" value="NC_015164.1"/>
</dbReference>
<dbReference type="SUPFAM" id="SSF55545">
    <property type="entry name" value="beta-N-acetylhexosaminidase-like domain"/>
    <property type="match status" value="1"/>
</dbReference>
<dbReference type="EMBL" id="CP002530">
    <property type="protein sequence ID" value="ADY36827.1"/>
    <property type="molecule type" value="Genomic_DNA"/>
</dbReference>
<dbReference type="InterPro" id="IPR031924">
    <property type="entry name" value="GH115"/>
</dbReference>
<feature type="signal peptide" evidence="3">
    <location>
        <begin position="1"/>
        <end position="20"/>
    </location>
</feature>
<dbReference type="Gene3D" id="1.20.58.2150">
    <property type="match status" value="1"/>
</dbReference>
<keyword evidence="6" id="KW-1185">Reference proteome</keyword>
<evidence type="ECO:0000256" key="3">
    <source>
        <dbReference type="SAM" id="SignalP"/>
    </source>
</evidence>
<gene>
    <name evidence="5" type="ordered locus">Bacsa_2278</name>
</gene>
<dbReference type="InterPro" id="IPR042301">
    <property type="entry name" value="GH115_sf"/>
</dbReference>
<evidence type="ECO:0000256" key="1">
    <source>
        <dbReference type="ARBA" id="ARBA00022801"/>
    </source>
</evidence>
<evidence type="ECO:0000256" key="2">
    <source>
        <dbReference type="SAM" id="Coils"/>
    </source>
</evidence>
<dbReference type="Proteomes" id="UP000007486">
    <property type="component" value="Chromosome"/>
</dbReference>
<dbReference type="OrthoDB" id="8727830at2"/>
<accession>F0R5T7</accession>
<name>F0R5T7_PHOSB</name>
<organism evidence="5 6">
    <name type="scientific">Phocaeicola salanitronis (strain DSM 18170 / JCM 13657 / CCUG 60908 / BL78)</name>
    <name type="common">Bacteroides salanitronis</name>
    <dbReference type="NCBI Taxonomy" id="667015"/>
    <lineage>
        <taxon>Bacteria</taxon>
        <taxon>Pseudomonadati</taxon>
        <taxon>Bacteroidota</taxon>
        <taxon>Bacteroidia</taxon>
        <taxon>Bacteroidales</taxon>
        <taxon>Bacteroidaceae</taxon>
        <taxon>Phocaeicola</taxon>
    </lineage>
</organism>
<dbReference type="InterPro" id="IPR029018">
    <property type="entry name" value="Hex-like_dom2"/>
</dbReference>
<proteinExistence type="predicted"/>
<keyword evidence="3" id="KW-0732">Signal</keyword>
<evidence type="ECO:0000313" key="6">
    <source>
        <dbReference type="Proteomes" id="UP000007486"/>
    </source>
</evidence>
<feature type="coiled-coil region" evidence="2">
    <location>
        <begin position="313"/>
        <end position="340"/>
    </location>
</feature>
<keyword evidence="1" id="KW-0378">Hydrolase</keyword>
<dbReference type="GO" id="GO:0016787">
    <property type="term" value="F:hydrolase activity"/>
    <property type="evidence" value="ECO:0007669"/>
    <property type="project" value="UniProtKB-KW"/>
</dbReference>
<reference evidence="5 6" key="1">
    <citation type="journal article" date="2011" name="Stand. Genomic Sci.">
        <title>Complete genome sequence of Bacteroides salanitronis type strain (BL78).</title>
        <authorList>
            <person name="Gronow S."/>
            <person name="Held B."/>
            <person name="Lucas S."/>
            <person name="Lapidus A."/>
            <person name="Del Rio T.G."/>
            <person name="Nolan M."/>
            <person name="Tice H."/>
            <person name="Deshpande S."/>
            <person name="Cheng J.F."/>
            <person name="Pitluck S."/>
            <person name="Liolios K."/>
            <person name="Pagani I."/>
            <person name="Ivanova N."/>
            <person name="Mavromatis K."/>
            <person name="Pati A."/>
            <person name="Tapia R."/>
            <person name="Han C."/>
            <person name="Goodwin L."/>
            <person name="Chen A."/>
            <person name="Palaniappan K."/>
            <person name="Land M."/>
            <person name="Hauser L."/>
            <person name="Chang Y.J."/>
            <person name="Jeffries C.D."/>
            <person name="Brambilla E.M."/>
            <person name="Rohde M."/>
            <person name="Goker M."/>
            <person name="Detter J.C."/>
            <person name="Woyke T."/>
            <person name="Bristow J."/>
            <person name="Markowitz V."/>
            <person name="Hugenholtz P."/>
            <person name="Kyrpides N.C."/>
            <person name="Klenk H.P."/>
            <person name="Eisen J.A."/>
        </authorList>
    </citation>
    <scope>NUCLEOTIDE SEQUENCE [LARGE SCALE GENOMIC DNA]</scope>
    <source>
        <strain evidence="5 6">DSM 18170</strain>
    </source>
</reference>
<sequence>MRKRVLTVIWCWIAVCSLSAADFVWKTGGKMRVACEAEEEPVVHVALDLLNRDCEAVLSQAFSVEESEGDVYIGTWGKSKLLEGIARKEGINPSEYLGNHPEAFFITVLKDGKLLVAGSDKRGTAYGVLELSRMLGVSPWEWWADVVPDKKREFRIAAGFTKTDYPLVPYRGIFINDEDWGLMPWSYTNYEPSDVKGQIGPKTHARIFELLLRLRANTFWPAMHECSVPFFFTEGNKEMADKYAIYLGTSHCEPMMRNTNGEWRKVGKGEYNYLTNRENVLSFWEERVKLLRHSDDIYTLGMRGVHDSGMLGAKTVEDQKKALTQIIEDQRKLLAEYKGEVTEVPQVLIPYKEVLDVYEAGLEVPEDVTLMWCDDNYGYITHFPTEEEAARPGGNGIYYHVSYWGRPHDYLWLSTASPYLIYQQMKTAYDKGIRKMWILNVGDIKPAEYQTELFMDMAWNIHRVEEEGVTRHLGNFLAREFGAQASAYLLPMMQEHYRLAHIRKPEFMGNTRTEEKDPKYKVVCDLPWSEAFIRGRLQAYQALEDQAEVWSRRMPEARRGAYYQLVQYPVQGAAEMNKKCLYAQLARHGKADWKQSGAAFDSIVSLTRRYNTPKWKGIMDYKPRNLAVFLPIPETQAEASLPSDRPYLHKWNALEATGGIPVVYEGLGYEGMAAGIAKGESLAFSFDACPSDSVEIELRFVPTHPVDGKDLRIRVEVDGKQSDVISYRTYGRSEEWKQGRLTNQTIRRVSFSVASGAAHKVSVKALDEGVVLDQVYVYNIAHR</sequence>
<dbReference type="STRING" id="667015.Bacsa_2278"/>
<dbReference type="eggNOG" id="ENOG502Z7KK">
    <property type="taxonomic scope" value="Bacteria"/>
</dbReference>
<evidence type="ECO:0000259" key="4">
    <source>
        <dbReference type="Pfam" id="PF17829"/>
    </source>
</evidence>
<dbReference type="PANTHER" id="PTHR37842:SF2">
    <property type="entry name" value="GYLCOSYL HYDROLASE 115 C-TERMINAL DOMAIN-CONTAINING PROTEIN"/>
    <property type="match status" value="1"/>
</dbReference>
<dbReference type="Gene3D" id="3.30.379.10">
    <property type="entry name" value="Chitobiase/beta-hexosaminidase domain 2-like"/>
    <property type="match status" value="1"/>
</dbReference>
<dbReference type="InterPro" id="IPR041437">
    <property type="entry name" value="GH115_C"/>
</dbReference>
<dbReference type="GO" id="GO:0005975">
    <property type="term" value="P:carbohydrate metabolic process"/>
    <property type="evidence" value="ECO:0007669"/>
    <property type="project" value="UniProtKB-ARBA"/>
</dbReference>
<keyword evidence="2" id="KW-0175">Coiled coil</keyword>
<dbReference type="KEGG" id="bsa:Bacsa_2278"/>
<feature type="chain" id="PRO_5003257473" description="Gylcosyl hydrolase 115 C-terminal domain-containing protein" evidence="3">
    <location>
        <begin position="21"/>
        <end position="783"/>
    </location>
</feature>
<dbReference type="AlphaFoldDB" id="F0R5T7"/>
<feature type="domain" description="Gylcosyl hydrolase 115 C-terminal" evidence="4">
    <location>
        <begin position="677"/>
        <end position="777"/>
    </location>
</feature>
<dbReference type="HOGENOM" id="CLU_004852_0_0_10"/>